<keyword evidence="1" id="KW-0614">Plasmid</keyword>
<reference evidence="1 2" key="1">
    <citation type="submission" date="2016-09" db="EMBL/GenBank/DDBJ databases">
        <title>Acidihalobacter prosperus V6 (DSM14174).</title>
        <authorList>
            <person name="Khaleque H.N."/>
            <person name="Ramsay J.P."/>
            <person name="Murphy R.J.T."/>
            <person name="Kaksonen A.H."/>
            <person name="Boxall N.J."/>
            <person name="Watkin E.L.J."/>
        </authorList>
    </citation>
    <scope>NUCLEOTIDE SEQUENCE [LARGE SCALE GENOMIC DNA]</scope>
    <source>
        <strain evidence="1 2">V6</strain>
        <plasmid evidence="2">papv6</plasmid>
    </source>
</reference>
<name>A0A1D8KCY4_9GAMM</name>
<proteinExistence type="predicted"/>
<dbReference type="AlphaFoldDB" id="A0A1D8KCY4"/>
<dbReference type="Proteomes" id="UP000095342">
    <property type="component" value="Plasmid pAPV6"/>
</dbReference>
<organism evidence="1 2">
    <name type="scientific">Acidihalobacter aeolianus</name>
    <dbReference type="NCBI Taxonomy" id="2792603"/>
    <lineage>
        <taxon>Bacteria</taxon>
        <taxon>Pseudomonadati</taxon>
        <taxon>Pseudomonadota</taxon>
        <taxon>Gammaproteobacteria</taxon>
        <taxon>Chromatiales</taxon>
        <taxon>Ectothiorhodospiraceae</taxon>
        <taxon>Acidihalobacter</taxon>
    </lineage>
</organism>
<keyword evidence="2" id="KW-1185">Reference proteome</keyword>
<evidence type="ECO:0000313" key="2">
    <source>
        <dbReference type="Proteomes" id="UP000095342"/>
    </source>
</evidence>
<geneLocation type="plasmid" evidence="2">
    <name>papv6</name>
</geneLocation>
<accession>A0A1D8KCY4</accession>
<evidence type="ECO:0000313" key="1">
    <source>
        <dbReference type="EMBL" id="AOV18826.1"/>
    </source>
</evidence>
<dbReference type="KEGG" id="aaeo:BJI67_16440"/>
<dbReference type="EMBL" id="CP017449">
    <property type="protein sequence ID" value="AOV18826.1"/>
    <property type="molecule type" value="Genomic_DNA"/>
</dbReference>
<gene>
    <name evidence="1" type="ORF">BJI67_16440</name>
</gene>
<sequence>MGCAVNRAQATLEALHLKGQYPARLVGIAGKLDQWRAFTAKSPAGVRKYKRQGYEVLLISTAPKADPVPSTVVLRQRNHWIQRNPK</sequence>
<protein>
    <submittedName>
        <fullName evidence="1">Uncharacterized protein</fullName>
    </submittedName>
</protein>